<dbReference type="InterPro" id="IPR035965">
    <property type="entry name" value="PAS-like_dom_sf"/>
</dbReference>
<dbReference type="Pfam" id="PF00990">
    <property type="entry name" value="GGDEF"/>
    <property type="match status" value="1"/>
</dbReference>
<dbReference type="AlphaFoldDB" id="B1XZZ7"/>
<dbReference type="PANTHER" id="PTHR44757">
    <property type="entry name" value="DIGUANYLATE CYCLASE DGCP"/>
    <property type="match status" value="1"/>
</dbReference>
<keyword evidence="3" id="KW-1185">Reference proteome</keyword>
<sequence length="490" mass="55937">MTPVDPLHLADQDLAQMFELAPVSLWLEDFSGLAALFERWRAEGVRDLRAHLLADRSRITQCTRQLKVLKVNRRTLELFGAADLPTLLAGLDRVFRDDMLERHVEELVQLWSGALAYASQSVNYTLDGRRLDVALQVRVLPGHEGRWDRVLLSLEDISARERARQELQRSERYAEGLFQHSPVSLWVEDFSGVKRLIDEVRQQGIVDFRVFTDVHPEFVERCMAEIRVVDVNRQTLTMFRAADKPTLLRRLPDVFRDEMRRPFTEQLIELWAGKLYQQRETVNYALDGEALHVHLQFAVLPGHEDDWSLVQVSLTDITARRKAEAYLEFLGKHDVLTKLRNRSYFDDELHRLERKASHPVAVMSIDLNGLKQVNDEFGHRAGDTLLRRAGEVLAKAVEPPATVARIGGDEFAVLLPMTESAAADQVAAQIQALVALNNQFHGGDPLQLAIGVAISQPGERLEATLHRADKLMYEQKQAFYGQADHERRRV</sequence>
<dbReference type="eggNOG" id="COG2199">
    <property type="taxonomic scope" value="Bacteria"/>
</dbReference>
<dbReference type="Gene3D" id="3.30.70.270">
    <property type="match status" value="1"/>
</dbReference>
<name>B1XZZ7_LEPCP</name>
<proteinExistence type="predicted"/>
<dbReference type="PANTHER" id="PTHR44757:SF2">
    <property type="entry name" value="BIOFILM ARCHITECTURE MAINTENANCE PROTEIN MBAA"/>
    <property type="match status" value="1"/>
</dbReference>
<reference evidence="2 3" key="1">
    <citation type="submission" date="2008-03" db="EMBL/GenBank/DDBJ databases">
        <title>Complete sequence of Leptothrix cholodnii SP-6.</title>
        <authorList>
            <consortium name="US DOE Joint Genome Institute"/>
            <person name="Copeland A."/>
            <person name="Lucas S."/>
            <person name="Lapidus A."/>
            <person name="Glavina del Rio T."/>
            <person name="Dalin E."/>
            <person name="Tice H."/>
            <person name="Bruce D."/>
            <person name="Goodwin L."/>
            <person name="Pitluck S."/>
            <person name="Chertkov O."/>
            <person name="Brettin T."/>
            <person name="Detter J.C."/>
            <person name="Han C."/>
            <person name="Kuske C.R."/>
            <person name="Schmutz J."/>
            <person name="Larimer F."/>
            <person name="Land M."/>
            <person name="Hauser L."/>
            <person name="Kyrpides N."/>
            <person name="Lykidis A."/>
            <person name="Emerson D."/>
            <person name="Richardson P."/>
        </authorList>
    </citation>
    <scope>NUCLEOTIDE SEQUENCE [LARGE SCALE GENOMIC DNA]</scope>
    <source>
        <strain evidence="3">ATCC 51168 / LMG 8142 / SP-6</strain>
    </source>
</reference>
<dbReference type="SUPFAM" id="SSF55785">
    <property type="entry name" value="PYP-like sensor domain (PAS domain)"/>
    <property type="match status" value="2"/>
</dbReference>
<dbReference type="OrthoDB" id="9812260at2"/>
<dbReference type="InterPro" id="IPR052155">
    <property type="entry name" value="Biofilm_reg_signaling"/>
</dbReference>
<dbReference type="CDD" id="cd01949">
    <property type="entry name" value="GGDEF"/>
    <property type="match status" value="1"/>
</dbReference>
<dbReference type="Gene3D" id="3.30.450.20">
    <property type="entry name" value="PAS domain"/>
    <property type="match status" value="2"/>
</dbReference>
<evidence type="ECO:0000259" key="1">
    <source>
        <dbReference type="PROSITE" id="PS50887"/>
    </source>
</evidence>
<organism evidence="2 3">
    <name type="scientific">Leptothrix cholodnii (strain ATCC 51168 / LMG 8142 / SP-6)</name>
    <name type="common">Leptothrix discophora (strain SP-6)</name>
    <dbReference type="NCBI Taxonomy" id="395495"/>
    <lineage>
        <taxon>Bacteria</taxon>
        <taxon>Pseudomonadati</taxon>
        <taxon>Pseudomonadota</taxon>
        <taxon>Betaproteobacteria</taxon>
        <taxon>Burkholderiales</taxon>
        <taxon>Sphaerotilaceae</taxon>
        <taxon>Leptothrix</taxon>
    </lineage>
</organism>
<dbReference type="PROSITE" id="PS50887">
    <property type="entry name" value="GGDEF"/>
    <property type="match status" value="1"/>
</dbReference>
<dbReference type="Proteomes" id="UP000001693">
    <property type="component" value="Chromosome"/>
</dbReference>
<dbReference type="KEGG" id="lch:Lcho_1857"/>
<dbReference type="STRING" id="395495.Lcho_1857"/>
<dbReference type="RefSeq" id="WP_012346885.1">
    <property type="nucleotide sequence ID" value="NC_010524.1"/>
</dbReference>
<dbReference type="InterPro" id="IPR029787">
    <property type="entry name" value="Nucleotide_cyclase"/>
</dbReference>
<dbReference type="SUPFAM" id="SSF55073">
    <property type="entry name" value="Nucleotide cyclase"/>
    <property type="match status" value="1"/>
</dbReference>
<dbReference type="SMART" id="SM00267">
    <property type="entry name" value="GGDEF"/>
    <property type="match status" value="1"/>
</dbReference>
<dbReference type="EMBL" id="CP001013">
    <property type="protein sequence ID" value="ACB34124.1"/>
    <property type="molecule type" value="Genomic_DNA"/>
</dbReference>
<dbReference type="InterPro" id="IPR043128">
    <property type="entry name" value="Rev_trsase/Diguanyl_cyclase"/>
</dbReference>
<accession>B1XZZ7</accession>
<evidence type="ECO:0000313" key="3">
    <source>
        <dbReference type="Proteomes" id="UP000001693"/>
    </source>
</evidence>
<protein>
    <submittedName>
        <fullName evidence="2">Diguanylate cyclase</fullName>
    </submittedName>
</protein>
<gene>
    <name evidence="2" type="ordered locus">Lcho_1857</name>
</gene>
<feature type="domain" description="GGDEF" evidence="1">
    <location>
        <begin position="358"/>
        <end position="490"/>
    </location>
</feature>
<dbReference type="InterPro" id="IPR000160">
    <property type="entry name" value="GGDEF_dom"/>
</dbReference>
<dbReference type="NCBIfam" id="TIGR00254">
    <property type="entry name" value="GGDEF"/>
    <property type="match status" value="1"/>
</dbReference>
<dbReference type="HOGENOM" id="CLU_043530_0_0_4"/>
<evidence type="ECO:0000313" key="2">
    <source>
        <dbReference type="EMBL" id="ACB34124.1"/>
    </source>
</evidence>